<comment type="caution">
    <text evidence="5">The sequence shown here is derived from an EMBL/GenBank/DDBJ whole genome shotgun (WGS) entry which is preliminary data.</text>
</comment>
<keyword evidence="6" id="KW-1185">Reference proteome</keyword>
<keyword evidence="2 3" id="KW-0175">Coiled coil</keyword>
<evidence type="ECO:0000256" key="2">
    <source>
        <dbReference type="ARBA" id="ARBA00023054"/>
    </source>
</evidence>
<gene>
    <name evidence="5" type="ORF">CFOL_v3_17828</name>
</gene>
<feature type="coiled-coil region" evidence="3">
    <location>
        <begin position="62"/>
        <end position="89"/>
    </location>
</feature>
<dbReference type="PANTHER" id="PTHR31580:SF26">
    <property type="entry name" value="FILAMENT-LIKE PLANT PROTEIN 5"/>
    <property type="match status" value="1"/>
</dbReference>
<evidence type="ECO:0000256" key="4">
    <source>
        <dbReference type="SAM" id="MobiDB-lite"/>
    </source>
</evidence>
<evidence type="ECO:0000313" key="5">
    <source>
        <dbReference type="EMBL" id="GAV74348.1"/>
    </source>
</evidence>
<organism evidence="5 6">
    <name type="scientific">Cephalotus follicularis</name>
    <name type="common">Albany pitcher plant</name>
    <dbReference type="NCBI Taxonomy" id="3775"/>
    <lineage>
        <taxon>Eukaryota</taxon>
        <taxon>Viridiplantae</taxon>
        <taxon>Streptophyta</taxon>
        <taxon>Embryophyta</taxon>
        <taxon>Tracheophyta</taxon>
        <taxon>Spermatophyta</taxon>
        <taxon>Magnoliopsida</taxon>
        <taxon>eudicotyledons</taxon>
        <taxon>Gunneridae</taxon>
        <taxon>Pentapetalae</taxon>
        <taxon>rosids</taxon>
        <taxon>fabids</taxon>
        <taxon>Oxalidales</taxon>
        <taxon>Cephalotaceae</taxon>
        <taxon>Cephalotus</taxon>
    </lineage>
</organism>
<evidence type="ECO:0000313" key="6">
    <source>
        <dbReference type="Proteomes" id="UP000187406"/>
    </source>
</evidence>
<dbReference type="OrthoDB" id="1926355at2759"/>
<dbReference type="Proteomes" id="UP000187406">
    <property type="component" value="Unassembled WGS sequence"/>
</dbReference>
<accession>A0A1Q3C2L0</accession>
<reference evidence="6" key="1">
    <citation type="submission" date="2016-04" db="EMBL/GenBank/DDBJ databases">
        <title>Cephalotus genome sequencing.</title>
        <authorList>
            <person name="Fukushima K."/>
            <person name="Hasebe M."/>
            <person name="Fang X."/>
        </authorList>
    </citation>
    <scope>NUCLEOTIDE SEQUENCE [LARGE SCALE GENOMIC DNA]</scope>
    <source>
        <strain evidence="6">cv. St1</strain>
    </source>
</reference>
<sequence length="1007" mass="113219">MDRRSWPWKKLSCNKIKSTTHKPVAALETVGTSLSSLASLGDQENYKKVNYVQITMDAYSHLNGLEDQVNTLKNQVKLSEDEAKKLQEKLYAAHSEINNKDSLIKQHVKVAEEAVSGWEKADAEALALKSKLESVTLSKLTVEDRADHLDIALKECMRQIRNVKEESELKLQEVLFAKTRQWDKIKLELEAQIVELDQRILSGAAENAALSKSLQEQSNLIVKINEEKFQFQAEIEYLNEKIQSCKQESSSLKYELRIASKELDIRNEEKNISMRSAEVANKQHLEGVKKIAKLEAECQRLHNLVRKKLPGTAALAQMKLELENLERVNTERRIQRTTVKNHSLHLSPMTEVSTKDLHQSPKEIEFLTARLSAMEEETKMLKEALATRNSELQASRNLCAKTLGRFKSLEAQIQACNQRRSSPTSNLGVFTEVSLSQYESNPPSITSMSEDGIDEEGSSAESWAPVLSDISQLKRDKGIDKSNKPQKANNLELMDDFLEMERLACLSNDANGAVTISSDPGDARNNNTEDKTSVNANKEVAFPFEHLPRLVLSPKLDYFIVNSSTIELEPNPSLLKLQSRILMILKSQTKVIDSEKILEEIKCAMEEEIQDSMAQRSISHLSNQIQSDDSFYSGNNGSQYMGETTVCEISLAQDGKPGCSMENTTKQDLATAISLIHQFVLSLSREAMRVHDPSAEGHGLSKNIEEFSASVDKLILNKISSIDFVLELSHVLAKLDETNFYAQGFRVYNRDVNVCDYVDKIAFLENETIPNDSSKQAFNHRYYQSSNPGSGPKAQDNIVSPASGSDFSSCDSSLKELEQLKFEKDTLVVDIARCVQHLENTKLQLEEMEELKSQLASSQKQYILVETQLKCITESYKSLELYAQELEAEVNPLREKAEKLNNEPLEARYHYEDAFACFKDLPDKVQRNKNCSISSSSSLANFDMKAKQETEIAAATGKLAECQKTIYLLGKQLEALRPQIDMTGSQYSEGVECSENLVDDKAHSSQS</sequence>
<dbReference type="InterPro" id="IPR008587">
    <property type="entry name" value="FPP_plant"/>
</dbReference>
<dbReference type="AlphaFoldDB" id="A0A1Q3C2L0"/>
<name>A0A1Q3C2L0_CEPFO</name>
<evidence type="ECO:0000256" key="3">
    <source>
        <dbReference type="SAM" id="Coils"/>
    </source>
</evidence>
<dbReference type="STRING" id="3775.A0A1Q3C2L0"/>
<evidence type="ECO:0000256" key="1">
    <source>
        <dbReference type="ARBA" id="ARBA00005921"/>
    </source>
</evidence>
<feature type="coiled-coil region" evidence="3">
    <location>
        <begin position="146"/>
        <end position="173"/>
    </location>
</feature>
<feature type="coiled-coil region" evidence="3">
    <location>
        <begin position="831"/>
        <end position="903"/>
    </location>
</feature>
<dbReference type="PANTHER" id="PTHR31580">
    <property type="entry name" value="FILAMENT-LIKE PLANT PROTEIN 4"/>
    <property type="match status" value="1"/>
</dbReference>
<dbReference type="Pfam" id="PF05911">
    <property type="entry name" value="FPP"/>
    <property type="match status" value="1"/>
</dbReference>
<protein>
    <submittedName>
        <fullName evidence="5">DUF869 domain-containing protein</fullName>
    </submittedName>
</protein>
<dbReference type="EMBL" id="BDDD01001224">
    <property type="protein sequence ID" value="GAV74348.1"/>
    <property type="molecule type" value="Genomic_DNA"/>
</dbReference>
<comment type="similarity">
    <text evidence="1">Belongs to the FPP family.</text>
</comment>
<proteinExistence type="inferred from homology"/>
<feature type="region of interest" description="Disordered" evidence="4">
    <location>
        <begin position="781"/>
        <end position="804"/>
    </location>
</feature>
<dbReference type="InParanoid" id="A0A1Q3C2L0"/>